<evidence type="ECO:0000256" key="1">
    <source>
        <dbReference type="SAM" id="MobiDB-lite"/>
    </source>
</evidence>
<accession>A0A426ZPR7</accession>
<sequence length="189" mass="20370">MATLPTPTALPVQAEGSRESTTAAGAADYHVLQWSDLCLRRDGDPGKSHHKLGQAGDGGRRGSETEQPTTGLVVPSCGRDAICADTAAAVAESKPVDEAIAAEVSAEQEDEGRRFLPLQPSPRNCHLNLFAARLYWLFVLHLIGTKRYIRGFTAGDPSPLLLLPFVRSFEIPNGSNWVSVSTLFSSNIW</sequence>
<comment type="caution">
    <text evidence="2">The sequence shown here is derived from an EMBL/GenBank/DDBJ whole genome shotgun (WGS) entry which is preliminary data.</text>
</comment>
<protein>
    <submittedName>
        <fullName evidence="2">Uncharacterized protein</fullName>
    </submittedName>
</protein>
<reference evidence="2 3" key="1">
    <citation type="journal article" date="2014" name="Agronomy (Basel)">
        <title>A Draft Genome Sequence for Ensete ventricosum, the Drought-Tolerant Tree Against Hunger.</title>
        <authorList>
            <person name="Harrison J."/>
            <person name="Moore K.A."/>
            <person name="Paszkiewicz K."/>
            <person name="Jones T."/>
            <person name="Grant M."/>
            <person name="Ambacheew D."/>
            <person name="Muzemil S."/>
            <person name="Studholme D.J."/>
        </authorList>
    </citation>
    <scope>NUCLEOTIDE SEQUENCE [LARGE SCALE GENOMIC DNA]</scope>
</reference>
<name>A0A426ZPR7_ENSVE</name>
<organism evidence="2 3">
    <name type="scientific">Ensete ventricosum</name>
    <name type="common">Abyssinian banana</name>
    <name type="synonym">Musa ensete</name>
    <dbReference type="NCBI Taxonomy" id="4639"/>
    <lineage>
        <taxon>Eukaryota</taxon>
        <taxon>Viridiplantae</taxon>
        <taxon>Streptophyta</taxon>
        <taxon>Embryophyta</taxon>
        <taxon>Tracheophyta</taxon>
        <taxon>Spermatophyta</taxon>
        <taxon>Magnoliopsida</taxon>
        <taxon>Liliopsida</taxon>
        <taxon>Zingiberales</taxon>
        <taxon>Musaceae</taxon>
        <taxon>Ensete</taxon>
    </lineage>
</organism>
<dbReference type="AlphaFoldDB" id="A0A426ZPR7"/>
<feature type="region of interest" description="Disordered" evidence="1">
    <location>
        <begin position="45"/>
        <end position="72"/>
    </location>
</feature>
<dbReference type="EMBL" id="AMZH03005611">
    <property type="protein sequence ID" value="RRT65968.1"/>
    <property type="molecule type" value="Genomic_DNA"/>
</dbReference>
<proteinExistence type="predicted"/>
<gene>
    <name evidence="2" type="ORF">B296_00019877</name>
</gene>
<dbReference type="Proteomes" id="UP000287651">
    <property type="component" value="Unassembled WGS sequence"/>
</dbReference>
<evidence type="ECO:0000313" key="2">
    <source>
        <dbReference type="EMBL" id="RRT65968.1"/>
    </source>
</evidence>
<evidence type="ECO:0000313" key="3">
    <source>
        <dbReference type="Proteomes" id="UP000287651"/>
    </source>
</evidence>
<feature type="region of interest" description="Disordered" evidence="1">
    <location>
        <begin position="1"/>
        <end position="24"/>
    </location>
</feature>